<organism evidence="2 3">
    <name type="scientific">Vitrella brassicaformis (strain CCMP3155)</name>
    <dbReference type="NCBI Taxonomy" id="1169540"/>
    <lineage>
        <taxon>Eukaryota</taxon>
        <taxon>Sar</taxon>
        <taxon>Alveolata</taxon>
        <taxon>Colpodellida</taxon>
        <taxon>Vitrellaceae</taxon>
        <taxon>Vitrella</taxon>
    </lineage>
</organism>
<feature type="region of interest" description="Disordered" evidence="1">
    <location>
        <begin position="191"/>
        <end position="224"/>
    </location>
</feature>
<keyword evidence="3" id="KW-1185">Reference proteome</keyword>
<protein>
    <submittedName>
        <fullName evidence="2">Uncharacterized protein</fullName>
    </submittedName>
</protein>
<feature type="compositionally biased region" description="Basic residues" evidence="1">
    <location>
        <begin position="195"/>
        <end position="204"/>
    </location>
</feature>
<dbReference type="Proteomes" id="UP000041254">
    <property type="component" value="Unassembled WGS sequence"/>
</dbReference>
<evidence type="ECO:0000313" key="3">
    <source>
        <dbReference type="Proteomes" id="UP000041254"/>
    </source>
</evidence>
<evidence type="ECO:0000313" key="2">
    <source>
        <dbReference type="EMBL" id="CEL95542.1"/>
    </source>
</evidence>
<feature type="compositionally biased region" description="Gly residues" evidence="1">
    <location>
        <begin position="344"/>
        <end position="355"/>
    </location>
</feature>
<dbReference type="EMBL" id="CDMY01000228">
    <property type="protein sequence ID" value="CEL95542.1"/>
    <property type="molecule type" value="Genomic_DNA"/>
</dbReference>
<name>A0A0G4EH26_VITBC</name>
<reference evidence="2 3" key="1">
    <citation type="submission" date="2014-11" db="EMBL/GenBank/DDBJ databases">
        <authorList>
            <person name="Zhu J."/>
            <person name="Qi W."/>
            <person name="Song R."/>
        </authorList>
    </citation>
    <scope>NUCLEOTIDE SEQUENCE [LARGE SCALE GENOMIC DNA]</scope>
</reference>
<proteinExistence type="predicted"/>
<feature type="region of interest" description="Disordered" evidence="1">
    <location>
        <begin position="290"/>
        <end position="324"/>
    </location>
</feature>
<evidence type="ECO:0000256" key="1">
    <source>
        <dbReference type="SAM" id="MobiDB-lite"/>
    </source>
</evidence>
<dbReference type="InParanoid" id="A0A0G4EH26"/>
<feature type="region of interest" description="Disordered" evidence="1">
    <location>
        <begin position="342"/>
        <end position="365"/>
    </location>
</feature>
<sequence length="365" mass="40074">MSSVANQSTEASSALTSAQLDTYPWVLRISTSKHGKDVSDDSFAKLLCLLDNITTARKVFSSKKVKAEGLRFEAVPYFNSEMAFSGKLSGLEVYVGSFEKSSGIMEEHRLDKLKALLEGKRTDLAIADDVQLTYEKLLYPTTDERKRVPVGVYLPCRYKYDSDTHPADFRNSVYCLYPYDLQPVTPIAAPAFTKPRAKPKRKPKQQQQQADSKTDDSSGENMLPPRVRRRIKDGLAQQQQQAAAADQSNNALQDLENYVDNNINPVNRRVGGRRGAAAAAAGGGGVAAAAVRRASQAPSSRPLTRQQRKRKEEEMNQNNHLGNNHELLLQGGTELQQLLLLQGADGGEGGRGGGGGRERKRRRGG</sequence>
<feature type="compositionally biased region" description="Polar residues" evidence="1">
    <location>
        <begin position="296"/>
        <end position="305"/>
    </location>
</feature>
<accession>A0A0G4EH26</accession>
<gene>
    <name evidence="2" type="ORF">Vbra_11972</name>
</gene>
<dbReference type="VEuPathDB" id="CryptoDB:Vbra_11972"/>
<dbReference type="AlphaFoldDB" id="A0A0G4EH26"/>